<dbReference type="SUPFAM" id="SSF52922">
    <property type="entry name" value="TK C-terminal domain-like"/>
    <property type="match status" value="1"/>
</dbReference>
<evidence type="ECO:0000256" key="4">
    <source>
        <dbReference type="ARBA" id="ARBA00007131"/>
    </source>
</evidence>
<feature type="binding site" evidence="16">
    <location>
        <position position="315"/>
    </location>
    <ligand>
        <name>Mg(2+)</name>
        <dbReference type="ChEBI" id="CHEBI:18420"/>
    </ligand>
</feature>
<feature type="binding site" evidence="14">
    <location>
        <position position="647"/>
    </location>
    <ligand>
        <name>substrate</name>
    </ligand>
</feature>
<keyword evidence="9" id="KW-0106">Calcium</keyword>
<dbReference type="EMBL" id="FLQU01000423">
    <property type="protein sequence ID" value="SBS85491.1"/>
    <property type="molecule type" value="Genomic_DNA"/>
</dbReference>
<evidence type="ECO:0000256" key="1">
    <source>
        <dbReference type="ARBA" id="ARBA00001913"/>
    </source>
</evidence>
<dbReference type="GO" id="GO:0046872">
    <property type="term" value="F:metal ion binding"/>
    <property type="evidence" value="ECO:0007669"/>
    <property type="project" value="UniProtKB-KW"/>
</dbReference>
<dbReference type="FunFam" id="3.40.50.920:FF:000011">
    <property type="entry name" value="Transketolase"/>
    <property type="match status" value="1"/>
</dbReference>
<feature type="active site" description="Proton donor" evidence="13">
    <location>
        <position position="538"/>
    </location>
</feature>
<feature type="binding site" evidence="15">
    <location>
        <position position="284"/>
    </location>
    <ligand>
        <name>thiamine diphosphate</name>
        <dbReference type="ChEBI" id="CHEBI:58937"/>
    </ligand>
</feature>
<dbReference type="AlphaFoldDB" id="A0A1A8WQH3"/>
<evidence type="ECO:0000256" key="16">
    <source>
        <dbReference type="PIRSR" id="PIRSR605478-4"/>
    </source>
</evidence>
<keyword evidence="11 15" id="KW-0786">Thiamine pyrophosphate</keyword>
<feature type="binding site" evidence="14">
    <location>
        <position position="588"/>
    </location>
    <ligand>
        <name>substrate</name>
    </ligand>
</feature>
<feature type="site" description="Important for catalytic activity" evidence="17">
    <location>
        <position position="154"/>
    </location>
</feature>
<keyword evidence="7" id="KW-0808">Transferase</keyword>
<dbReference type="EC" id="2.2.1.1" evidence="6"/>
<evidence type="ECO:0000256" key="7">
    <source>
        <dbReference type="ARBA" id="ARBA00022679"/>
    </source>
</evidence>
<dbReference type="PANTHER" id="PTHR43522">
    <property type="entry name" value="TRANSKETOLASE"/>
    <property type="match status" value="1"/>
</dbReference>
<evidence type="ECO:0000259" key="18">
    <source>
        <dbReference type="SMART" id="SM00861"/>
    </source>
</evidence>
<dbReference type="InterPro" id="IPR005474">
    <property type="entry name" value="Transketolase_N"/>
</dbReference>
<feature type="binding site" evidence="15">
    <location>
        <begin position="242"/>
        <end position="244"/>
    </location>
    <ligand>
        <name>thiamine diphosphate</name>
        <dbReference type="ChEBI" id="CHEBI:58937"/>
    </ligand>
</feature>
<comment type="catalytic activity">
    <reaction evidence="12">
        <text>D-sedoheptulose 7-phosphate + D-glyceraldehyde 3-phosphate = aldehydo-D-ribose 5-phosphate + D-xylulose 5-phosphate</text>
        <dbReference type="Rhea" id="RHEA:10508"/>
        <dbReference type="ChEBI" id="CHEBI:57483"/>
        <dbReference type="ChEBI" id="CHEBI:57737"/>
        <dbReference type="ChEBI" id="CHEBI:58273"/>
        <dbReference type="ChEBI" id="CHEBI:59776"/>
        <dbReference type="EC" id="2.2.1.1"/>
    </reaction>
</comment>
<evidence type="ECO:0000313" key="21">
    <source>
        <dbReference type="Proteomes" id="UP000078546"/>
    </source>
</evidence>
<dbReference type="Gene3D" id="3.40.50.970">
    <property type="match status" value="2"/>
</dbReference>
<evidence type="ECO:0000313" key="19">
    <source>
        <dbReference type="EMBL" id="SBS85491.1"/>
    </source>
</evidence>
<feature type="binding site" evidence="15">
    <location>
        <position position="389"/>
    </location>
    <ligand>
        <name>thiamine diphosphate</name>
        <dbReference type="ChEBI" id="CHEBI:58937"/>
    </ligand>
</feature>
<feature type="binding site" evidence="14">
    <location>
        <position position="596"/>
    </location>
    <ligand>
        <name>substrate</name>
    </ligand>
</feature>
<dbReference type="InterPro" id="IPR055152">
    <property type="entry name" value="Transketolase-like_C_2"/>
</dbReference>
<dbReference type="PANTHER" id="PTHR43522:SF2">
    <property type="entry name" value="TRANSKETOLASE 1-RELATED"/>
    <property type="match status" value="1"/>
</dbReference>
<dbReference type="Proteomes" id="UP000078560">
    <property type="component" value="Unassembled WGS sequence"/>
</dbReference>
<dbReference type="EMBL" id="FLQV01000539">
    <property type="protein sequence ID" value="SBS95147.1"/>
    <property type="molecule type" value="Genomic_DNA"/>
</dbReference>
<evidence type="ECO:0000256" key="5">
    <source>
        <dbReference type="ARBA" id="ARBA00011738"/>
    </source>
</evidence>
<dbReference type="FunFam" id="3.40.50.970:FF:000045">
    <property type="entry name" value="Transketolase"/>
    <property type="match status" value="1"/>
</dbReference>
<evidence type="ECO:0000256" key="9">
    <source>
        <dbReference type="ARBA" id="ARBA00022837"/>
    </source>
</evidence>
<comment type="cofactor">
    <cofactor evidence="3">
        <name>Co(2+)</name>
        <dbReference type="ChEBI" id="CHEBI:48828"/>
    </cofactor>
</comment>
<feature type="site" description="Important for catalytic activity" evidence="17">
    <location>
        <position position="389"/>
    </location>
</feature>
<dbReference type="Gene3D" id="3.40.50.920">
    <property type="match status" value="1"/>
</dbReference>
<evidence type="ECO:0000256" key="10">
    <source>
        <dbReference type="ARBA" id="ARBA00022842"/>
    </source>
</evidence>
<evidence type="ECO:0000256" key="14">
    <source>
        <dbReference type="PIRSR" id="PIRSR605478-2"/>
    </source>
</evidence>
<dbReference type="Pfam" id="PF02779">
    <property type="entry name" value="Transket_pyr"/>
    <property type="match status" value="1"/>
</dbReference>
<feature type="binding site" evidence="16">
    <location>
        <position position="313"/>
    </location>
    <ligand>
        <name>Mg(2+)</name>
        <dbReference type="ChEBI" id="CHEBI:18420"/>
    </ligand>
</feature>
<protein>
    <recommendedName>
        <fullName evidence="6">transketolase</fullName>
        <ecNumber evidence="6">2.2.1.1</ecNumber>
    </recommendedName>
</protein>
<comment type="similarity">
    <text evidence="4">Belongs to the transketolase family.</text>
</comment>
<dbReference type="SUPFAM" id="SSF52518">
    <property type="entry name" value="Thiamin diphosphate-binding fold (THDP-binding)"/>
    <property type="match status" value="2"/>
</dbReference>
<dbReference type="InterPro" id="IPR029061">
    <property type="entry name" value="THDP-binding"/>
</dbReference>
<dbReference type="InterPro" id="IPR020826">
    <property type="entry name" value="Transketolase_BS"/>
</dbReference>
<reference evidence="20" key="1">
    <citation type="submission" date="2016-05" db="EMBL/GenBank/DDBJ databases">
        <authorList>
            <person name="Lavstsen T."/>
            <person name="Jespersen J.S."/>
        </authorList>
    </citation>
    <scope>NUCLEOTIDE SEQUENCE [LARGE SCALE GENOMIC DNA]</scope>
</reference>
<dbReference type="NCBIfam" id="TIGR00232">
    <property type="entry name" value="tktlase_bact"/>
    <property type="match status" value="1"/>
</dbReference>
<dbReference type="CDD" id="cd02012">
    <property type="entry name" value="TPP_TK"/>
    <property type="match status" value="1"/>
</dbReference>
<feature type="domain" description="Transketolase-like pyrimidine-binding" evidence="18">
    <location>
        <begin position="481"/>
        <end position="652"/>
    </location>
</feature>
<evidence type="ECO:0000256" key="17">
    <source>
        <dbReference type="PIRSR" id="PIRSR605478-5"/>
    </source>
</evidence>
<feature type="binding site" evidence="15">
    <location>
        <position position="194"/>
    </location>
    <ligand>
        <name>thiamine diphosphate</name>
        <dbReference type="ChEBI" id="CHEBI:58937"/>
    </ligand>
</feature>
<feature type="binding site" evidence="14">
    <location>
        <position position="154"/>
    </location>
    <ligand>
        <name>substrate</name>
    </ligand>
</feature>
<evidence type="ECO:0000313" key="20">
    <source>
        <dbReference type="EMBL" id="SBS95147.1"/>
    </source>
</evidence>
<keyword evidence="8 16" id="KW-0479">Metal-binding</keyword>
<dbReference type="InterPro" id="IPR005478">
    <property type="entry name" value="Transketolase_bac-like"/>
</dbReference>
<dbReference type="PROSITE" id="PS00802">
    <property type="entry name" value="TRANSKETOLASE_2"/>
    <property type="match status" value="1"/>
</dbReference>
<dbReference type="Pfam" id="PF00456">
    <property type="entry name" value="Transketolase_N"/>
    <property type="match status" value="1"/>
</dbReference>
<evidence type="ECO:0000256" key="11">
    <source>
        <dbReference type="ARBA" id="ARBA00023052"/>
    </source>
</evidence>
<feature type="binding site" evidence="15">
    <location>
        <position position="564"/>
    </location>
    <ligand>
        <name>thiamine diphosphate</name>
        <dbReference type="ChEBI" id="CHEBI:58937"/>
    </ligand>
</feature>
<feature type="binding site" evidence="14">
    <location>
        <position position="600"/>
    </location>
    <ligand>
        <name>substrate</name>
    </ligand>
</feature>
<reference evidence="21 22" key="2">
    <citation type="submission" date="2016-05" db="EMBL/GenBank/DDBJ databases">
        <authorList>
            <person name="Naeem Raeece"/>
        </authorList>
    </citation>
    <scope>NUCLEOTIDE SEQUENCE [LARGE SCALE GENOMIC DNA]</scope>
</reference>
<comment type="cofactor">
    <cofactor evidence="2">
        <name>Mn(2+)</name>
        <dbReference type="ChEBI" id="CHEBI:29035"/>
    </cofactor>
</comment>
<feature type="binding site" evidence="14">
    <location>
        <position position="511"/>
    </location>
    <ligand>
        <name>substrate</name>
    </ligand>
</feature>
<name>A0A1A8WQH3_PLAOA</name>
<dbReference type="Proteomes" id="UP000078546">
    <property type="component" value="Unassembled WGS sequence"/>
</dbReference>
<evidence type="ECO:0000256" key="6">
    <source>
        <dbReference type="ARBA" id="ARBA00013152"/>
    </source>
</evidence>
<dbReference type="GO" id="GO:0005829">
    <property type="term" value="C:cytosol"/>
    <property type="evidence" value="ECO:0007669"/>
    <property type="project" value="TreeGrafter"/>
</dbReference>
<dbReference type="CDD" id="cd07033">
    <property type="entry name" value="TPP_PYR_DXS_TK_like"/>
    <property type="match status" value="1"/>
</dbReference>
<evidence type="ECO:0000256" key="2">
    <source>
        <dbReference type="ARBA" id="ARBA00001936"/>
    </source>
</evidence>
<evidence type="ECO:0000256" key="8">
    <source>
        <dbReference type="ARBA" id="ARBA00022723"/>
    </source>
</evidence>
<comment type="cofactor">
    <cofactor evidence="15">
        <name>thiamine diphosphate</name>
        <dbReference type="ChEBI" id="CHEBI:58937"/>
    </cofactor>
    <text evidence="15">Binds 1 thiamine pyrophosphate per subunit. During the reaction, the substrate forms a covalent intermediate with the cofactor.</text>
</comment>
<organism evidence="20 21">
    <name type="scientific">Plasmodium ovale curtisi</name>
    <dbReference type="NCBI Taxonomy" id="864141"/>
    <lineage>
        <taxon>Eukaryota</taxon>
        <taxon>Sar</taxon>
        <taxon>Alveolata</taxon>
        <taxon>Apicomplexa</taxon>
        <taxon>Aconoidasida</taxon>
        <taxon>Haemosporida</taxon>
        <taxon>Plasmodiidae</taxon>
        <taxon>Plasmodium</taxon>
        <taxon>Plasmodium (Plasmodium)</taxon>
    </lineage>
</organism>
<comment type="cofactor">
    <cofactor evidence="1">
        <name>Ca(2+)</name>
        <dbReference type="ChEBI" id="CHEBI:29108"/>
    </cofactor>
</comment>
<evidence type="ECO:0000256" key="15">
    <source>
        <dbReference type="PIRSR" id="PIRSR605478-3"/>
    </source>
</evidence>
<comment type="cofactor">
    <cofactor evidence="16">
        <name>Mg(2+)</name>
        <dbReference type="ChEBI" id="CHEBI:18420"/>
    </cofactor>
    <text evidence="16">Binds 1 Mg(2+) ion per subunit. Can also utilize other divalent metal cations, such as Ca(2+), Mn(2+) and Co(2+).</text>
</comment>
<feature type="binding site" evidence="15">
    <location>
        <position position="313"/>
    </location>
    <ligand>
        <name>thiamine diphosphate</name>
        <dbReference type="ChEBI" id="CHEBI:58937"/>
    </ligand>
</feature>
<comment type="subunit">
    <text evidence="5">Homodimer.</text>
</comment>
<dbReference type="GO" id="GO:0006098">
    <property type="term" value="P:pentose-phosphate shunt"/>
    <property type="evidence" value="ECO:0007669"/>
    <property type="project" value="TreeGrafter"/>
</dbReference>
<feature type="binding site" evidence="14">
    <location>
        <position position="389"/>
    </location>
    <ligand>
        <name>substrate</name>
    </ligand>
</feature>
<dbReference type="InterPro" id="IPR005475">
    <property type="entry name" value="Transketolase-like_Pyr-bd"/>
</dbReference>
<dbReference type="InterPro" id="IPR033247">
    <property type="entry name" value="Transketolase_fam"/>
</dbReference>
<dbReference type="InterPro" id="IPR009014">
    <property type="entry name" value="Transketo_C/PFOR_II"/>
</dbReference>
<feature type="binding site" evidence="16">
    <location>
        <position position="283"/>
    </location>
    <ligand>
        <name>Mg(2+)</name>
        <dbReference type="ChEBI" id="CHEBI:18420"/>
    </ligand>
</feature>
<evidence type="ECO:0000313" key="22">
    <source>
        <dbReference type="Proteomes" id="UP000078560"/>
    </source>
</evidence>
<feature type="binding site" evidence="14">
    <location>
        <position position="484"/>
    </location>
    <ligand>
        <name>substrate</name>
    </ligand>
</feature>
<evidence type="ECO:0000256" key="12">
    <source>
        <dbReference type="ARBA" id="ARBA00049473"/>
    </source>
</evidence>
<dbReference type="FunFam" id="3.40.50.970:FF:000004">
    <property type="entry name" value="Transketolase"/>
    <property type="match status" value="1"/>
</dbReference>
<evidence type="ECO:0000256" key="13">
    <source>
        <dbReference type="PIRSR" id="PIRSR605478-1"/>
    </source>
</evidence>
<sequence length="886" mass="99889">MMDGKPCIITHTIEVNCLSERHSAILLKCLESDESLKQNGMYKHLCAYTASVHDSHVLLPRLVITPPLHSRRREEVHPPKIHGDLLMFVPLLSLKNDDQKKGQLLSLNSVNNQRNIVRNISPPLPSMNSEVDLKCINEIRMLSAELPLQANSGHQGAPIGCAPIAHILWGYIMNYYNEDTKWINRDRFVLSNGHASALLYTMLYLTEQGLTMDDLKNFRQMGSITPGHPENHITKGVEVTTGPLGQGASNAVGMAICAHNLAEKYNTEDYNIFDNYVYAICGDGCMQEGVFCEAASIAGHLGLGRLIVLYDDNKITIDGNTELSFTENVQKKFEALNWEVRIVQNGNTDFSNILYQIEEAKKNLKQPSLIIVQTVCAFGTKVEGTCKSHGLALKEEDLKNAKQFFGLDPEKKFYISDEVKNFYQNVVKKKKEQYLLWKKMFENYILHNQEKGKEILRRFKKELPYNWEQVLPKYTPVDSPAATRNLSGLVLNCINNIFPELIGGSADLSESNCTILKGEKDITKNSYGNKYIRFGVREHGMVAITNGIYAYGGFIPFCGTFLNFYTYAFGALRLAALSNHHILCIATHDSVELGEDGPTHQPIEVLSLLRSTPNLHIIRPADGNEVSGAYLCHFTNLNTPTVIALCRNKVPHLRNTSAEGVLKGAYILEDFDSSNDKQKVILTASGSELHLCFEAKNILQKEHNFNVRIVSFPSWSVFKKQTEEYQNSVLMHKEQNSDTIRFYIEPASTHGFDTYFNVYIGVNQFGYSAPKDKIWQHLGISATSIVQKVLTFSKSVKAVKQRTNINIEREKGMYMRGETCTESRSGVHLILLYLLGHSIFPSWVKCAREQWNVHTCSMPKVTFHHFNVKKIKANGNCDEGKKTLVS</sequence>
<proteinExistence type="inferred from homology"/>
<dbReference type="GO" id="GO:0004802">
    <property type="term" value="F:transketolase activity"/>
    <property type="evidence" value="ECO:0007669"/>
    <property type="project" value="UniProtKB-EC"/>
</dbReference>
<evidence type="ECO:0000256" key="3">
    <source>
        <dbReference type="ARBA" id="ARBA00001941"/>
    </source>
</evidence>
<gene>
    <name evidence="20" type="ORF">POVCU1_029200</name>
    <name evidence="19" type="ORF">POVCU2_0031770</name>
</gene>
<accession>A0A1A8WQH3</accession>
<dbReference type="Pfam" id="PF22613">
    <property type="entry name" value="Transketolase_C_1"/>
    <property type="match status" value="1"/>
</dbReference>
<keyword evidence="10 16" id="KW-0460">Magnesium</keyword>
<dbReference type="SMART" id="SM00861">
    <property type="entry name" value="Transket_pyr"/>
    <property type="match status" value="1"/>
</dbReference>